<organism evidence="2 3">
    <name type="scientific">Paxillus rubicundulus Ve08.2h10</name>
    <dbReference type="NCBI Taxonomy" id="930991"/>
    <lineage>
        <taxon>Eukaryota</taxon>
        <taxon>Fungi</taxon>
        <taxon>Dikarya</taxon>
        <taxon>Basidiomycota</taxon>
        <taxon>Agaricomycotina</taxon>
        <taxon>Agaricomycetes</taxon>
        <taxon>Agaricomycetidae</taxon>
        <taxon>Boletales</taxon>
        <taxon>Paxilineae</taxon>
        <taxon>Paxillaceae</taxon>
        <taxon>Paxillus</taxon>
    </lineage>
</organism>
<feature type="compositionally biased region" description="Polar residues" evidence="1">
    <location>
        <begin position="60"/>
        <end position="76"/>
    </location>
</feature>
<accession>A0A0D0BJX7</accession>
<feature type="compositionally biased region" description="Polar residues" evidence="1">
    <location>
        <begin position="1"/>
        <end position="14"/>
    </location>
</feature>
<proteinExistence type="predicted"/>
<name>A0A0D0BJX7_9AGAM</name>
<dbReference type="AlphaFoldDB" id="A0A0D0BJX7"/>
<feature type="compositionally biased region" description="Basic and acidic residues" evidence="1">
    <location>
        <begin position="42"/>
        <end position="58"/>
    </location>
</feature>
<reference evidence="3" key="2">
    <citation type="submission" date="2015-01" db="EMBL/GenBank/DDBJ databases">
        <title>Evolutionary Origins and Diversification of the Mycorrhizal Mutualists.</title>
        <authorList>
            <consortium name="DOE Joint Genome Institute"/>
            <consortium name="Mycorrhizal Genomics Consortium"/>
            <person name="Kohler A."/>
            <person name="Kuo A."/>
            <person name="Nagy L.G."/>
            <person name="Floudas D."/>
            <person name="Copeland A."/>
            <person name="Barry K.W."/>
            <person name="Cichocki N."/>
            <person name="Veneault-Fourrey C."/>
            <person name="LaButti K."/>
            <person name="Lindquist E.A."/>
            <person name="Lipzen A."/>
            <person name="Lundell T."/>
            <person name="Morin E."/>
            <person name="Murat C."/>
            <person name="Riley R."/>
            <person name="Ohm R."/>
            <person name="Sun H."/>
            <person name="Tunlid A."/>
            <person name="Henrissat B."/>
            <person name="Grigoriev I.V."/>
            <person name="Hibbett D.S."/>
            <person name="Martin F."/>
        </authorList>
    </citation>
    <scope>NUCLEOTIDE SEQUENCE [LARGE SCALE GENOMIC DNA]</scope>
    <source>
        <strain evidence="3">Ve08.2h10</strain>
    </source>
</reference>
<evidence type="ECO:0000313" key="3">
    <source>
        <dbReference type="Proteomes" id="UP000054538"/>
    </source>
</evidence>
<gene>
    <name evidence="2" type="ORF">PAXRUDRAFT_22606</name>
</gene>
<sequence length="85" mass="9156">MAGGSTPRTNNRLTSKGKRQVAGAKAGPSTTSGTKGLNAERVPQESGERLDNGLDKQPQRPKQTQKVPTQFPQESPQVAMVEKRK</sequence>
<evidence type="ECO:0000313" key="2">
    <source>
        <dbReference type="EMBL" id="KIK71942.1"/>
    </source>
</evidence>
<keyword evidence="3" id="KW-1185">Reference proteome</keyword>
<dbReference type="HOGENOM" id="CLU_192406_0_0_1"/>
<evidence type="ECO:0000256" key="1">
    <source>
        <dbReference type="SAM" id="MobiDB-lite"/>
    </source>
</evidence>
<dbReference type="EMBL" id="KN831440">
    <property type="protein sequence ID" value="KIK71942.1"/>
    <property type="molecule type" value="Genomic_DNA"/>
</dbReference>
<dbReference type="InParanoid" id="A0A0D0BJX7"/>
<dbReference type="Proteomes" id="UP000054538">
    <property type="component" value="Unassembled WGS sequence"/>
</dbReference>
<protein>
    <submittedName>
        <fullName evidence="2">Uncharacterized protein</fullName>
    </submittedName>
</protein>
<feature type="region of interest" description="Disordered" evidence="1">
    <location>
        <begin position="1"/>
        <end position="85"/>
    </location>
</feature>
<reference evidence="2 3" key="1">
    <citation type="submission" date="2014-04" db="EMBL/GenBank/DDBJ databases">
        <authorList>
            <consortium name="DOE Joint Genome Institute"/>
            <person name="Kuo A."/>
            <person name="Kohler A."/>
            <person name="Jargeat P."/>
            <person name="Nagy L.G."/>
            <person name="Floudas D."/>
            <person name="Copeland A."/>
            <person name="Barry K.W."/>
            <person name="Cichocki N."/>
            <person name="Veneault-Fourrey C."/>
            <person name="LaButti K."/>
            <person name="Lindquist E.A."/>
            <person name="Lipzen A."/>
            <person name="Lundell T."/>
            <person name="Morin E."/>
            <person name="Murat C."/>
            <person name="Sun H."/>
            <person name="Tunlid A."/>
            <person name="Henrissat B."/>
            <person name="Grigoriev I.V."/>
            <person name="Hibbett D.S."/>
            <person name="Martin F."/>
            <person name="Nordberg H.P."/>
            <person name="Cantor M.N."/>
            <person name="Hua S.X."/>
        </authorList>
    </citation>
    <scope>NUCLEOTIDE SEQUENCE [LARGE SCALE GENOMIC DNA]</scope>
    <source>
        <strain evidence="2 3">Ve08.2h10</strain>
    </source>
</reference>